<evidence type="ECO:0000313" key="1">
    <source>
        <dbReference type="EMBL" id="KKJ00730.1"/>
    </source>
</evidence>
<gene>
    <name evidence="1" type="ORF">PROH_05515</name>
</gene>
<protein>
    <submittedName>
        <fullName evidence="1">Uncharacterized protein</fullName>
    </submittedName>
</protein>
<comment type="caution">
    <text evidence="1">The sequence shown here is derived from an EMBL/GenBank/DDBJ whole genome shotgun (WGS) entry which is preliminary data.</text>
</comment>
<accession>A0A0M2PX24</accession>
<dbReference type="Proteomes" id="UP000034681">
    <property type="component" value="Unassembled WGS sequence"/>
</dbReference>
<dbReference type="EMBL" id="AJTX02000003">
    <property type="protein sequence ID" value="KKJ00730.1"/>
    <property type="molecule type" value="Genomic_DNA"/>
</dbReference>
<sequence length="229" mass="26215">MTRKIENLAFRQEAETLGRVFQAIKTLDDLLDEYFHTGVFTQPAMTRLAIVEQEIGSVLERNKLIVEYFSERARVIQHTRGTQGAEQSATLLQEEGSTTIHDMQLLSGLISAQSRIQEAHLFYSLMENPNYVDRHLEKMQGRVEEHKAIISGFPSITELQNHARQCVDEMNWFQKNIFNRSTVSMVGQTETIRDPFASSQSSLNAIPSYCFWRDENGLNVKIDRSGQSI</sequence>
<proteinExistence type="predicted"/>
<name>A0A0M2PX24_PROHO</name>
<evidence type="ECO:0000313" key="2">
    <source>
        <dbReference type="Proteomes" id="UP000034681"/>
    </source>
</evidence>
<reference evidence="1" key="1">
    <citation type="submission" date="2012-04" db="EMBL/GenBank/DDBJ databases">
        <authorList>
            <person name="Borisov I.G."/>
            <person name="Ivanikova N.V."/>
            <person name="Pinevich A.V."/>
        </authorList>
    </citation>
    <scope>NUCLEOTIDE SEQUENCE [LARGE SCALE GENOMIC DNA]</scope>
    <source>
        <strain evidence="1">CALU 1027</strain>
    </source>
</reference>
<organism evidence="1 2">
    <name type="scientific">Prochlorothrix hollandica PCC 9006 = CALU 1027</name>
    <dbReference type="NCBI Taxonomy" id="317619"/>
    <lineage>
        <taxon>Bacteria</taxon>
        <taxon>Bacillati</taxon>
        <taxon>Cyanobacteriota</taxon>
        <taxon>Cyanophyceae</taxon>
        <taxon>Prochlorotrichales</taxon>
        <taxon>Prochlorotrichaceae</taxon>
        <taxon>Prochlorothrix</taxon>
    </lineage>
</organism>
<dbReference type="AlphaFoldDB" id="A0A0M2PX24"/>
<keyword evidence="2" id="KW-1185">Reference proteome</keyword>